<evidence type="ECO:0000256" key="7">
    <source>
        <dbReference type="ARBA" id="ARBA00032903"/>
    </source>
</evidence>
<evidence type="ECO:0000256" key="3">
    <source>
        <dbReference type="ARBA" id="ARBA00005708"/>
    </source>
</evidence>
<sequence length="350" mass="38860">MDLDPPVIEERFSLLPSWELQSLVGQPPAKIHVRNLQTSMKIARDAWGRYEKEQPVLVSVAVSLRHAFESASAQDEVTNSTVHYGTLSKAVLRACQYFSEIPVELVPSYEKKEATALSTLVTSIRDSLIHTEDEAAKPHPNPPRPLLTPSTVTCLEVQIMLPKALLLGSQVSLTQSTFFDTQVARHASCALGLHDLRIPTLIGVNPNERLAKQIVIANISIEQWNNATDCYNELEQVVSKTIEESSFRTLESLAKHLGERIISCFIIPYTQKEAQNSEDTWVFPCVKICLEKPTAVTFADAPMVEAVVHAHPEKNVYARSLWLESVAGADFDPPPFPLQGSLGEWVASNR</sequence>
<comment type="catalytic activity">
    <reaction evidence="1">
        <text>7,8-dihydroneopterin = 6-hydroxymethyl-7,8-dihydropterin + glycolaldehyde</text>
        <dbReference type="Rhea" id="RHEA:10540"/>
        <dbReference type="ChEBI" id="CHEBI:17001"/>
        <dbReference type="ChEBI" id="CHEBI:17071"/>
        <dbReference type="ChEBI" id="CHEBI:44841"/>
        <dbReference type="EC" id="4.1.2.25"/>
    </reaction>
</comment>
<organism evidence="9 10">
    <name type="scientific">Hymenoscyphus fraxineus</name>
    <dbReference type="NCBI Taxonomy" id="746836"/>
    <lineage>
        <taxon>Eukaryota</taxon>
        <taxon>Fungi</taxon>
        <taxon>Dikarya</taxon>
        <taxon>Ascomycota</taxon>
        <taxon>Pezizomycotina</taxon>
        <taxon>Leotiomycetes</taxon>
        <taxon>Helotiales</taxon>
        <taxon>Helotiaceae</taxon>
        <taxon>Hymenoscyphus</taxon>
    </lineage>
</organism>
<dbReference type="EC" id="4.1.2.25" evidence="4"/>
<evidence type="ECO:0000313" key="9">
    <source>
        <dbReference type="EMBL" id="CAG8955473.1"/>
    </source>
</evidence>
<dbReference type="SUPFAM" id="SSF55620">
    <property type="entry name" value="Tetrahydrobiopterin biosynthesis enzymes-like"/>
    <property type="match status" value="1"/>
</dbReference>
<proteinExistence type="inferred from homology"/>
<keyword evidence="6" id="KW-0456">Lyase</keyword>
<dbReference type="OrthoDB" id="5425486at2759"/>
<keyword evidence="5" id="KW-0289">Folate biosynthesis</keyword>
<evidence type="ECO:0000256" key="5">
    <source>
        <dbReference type="ARBA" id="ARBA00022909"/>
    </source>
</evidence>
<evidence type="ECO:0000313" key="10">
    <source>
        <dbReference type="Proteomes" id="UP000696280"/>
    </source>
</evidence>
<evidence type="ECO:0000256" key="2">
    <source>
        <dbReference type="ARBA" id="ARBA00005013"/>
    </source>
</evidence>
<dbReference type="GO" id="GO:0004150">
    <property type="term" value="F:dihydroneopterin aldolase activity"/>
    <property type="evidence" value="ECO:0007669"/>
    <property type="project" value="UniProtKB-EC"/>
</dbReference>
<dbReference type="GO" id="GO:0046656">
    <property type="term" value="P:folic acid biosynthetic process"/>
    <property type="evidence" value="ECO:0007669"/>
    <property type="project" value="UniProtKB-KW"/>
</dbReference>
<dbReference type="PANTHER" id="PTHR42844">
    <property type="entry name" value="DIHYDRONEOPTERIN ALDOLASE 1-RELATED"/>
    <property type="match status" value="1"/>
</dbReference>
<gene>
    <name evidence="9" type="ORF">HYFRA_00010340</name>
</gene>
<dbReference type="Proteomes" id="UP000696280">
    <property type="component" value="Unassembled WGS sequence"/>
</dbReference>
<evidence type="ECO:0000256" key="1">
    <source>
        <dbReference type="ARBA" id="ARBA00001353"/>
    </source>
</evidence>
<dbReference type="PANTHER" id="PTHR42844:SF1">
    <property type="entry name" value="DIHYDRONEOPTERIN ALDOLASE 1-RELATED"/>
    <property type="match status" value="1"/>
</dbReference>
<feature type="domain" description="Dihydroneopterin aldolase/epimerase" evidence="8">
    <location>
        <begin position="191"/>
        <end position="308"/>
    </location>
</feature>
<reference evidence="9" key="1">
    <citation type="submission" date="2021-07" db="EMBL/GenBank/DDBJ databases">
        <authorList>
            <person name="Durling M."/>
        </authorList>
    </citation>
    <scope>NUCLEOTIDE SEQUENCE</scope>
</reference>
<dbReference type="SMART" id="SM00905">
    <property type="entry name" value="FolB"/>
    <property type="match status" value="1"/>
</dbReference>
<name>A0A9N9KZ94_9HELO</name>
<dbReference type="InterPro" id="IPR043133">
    <property type="entry name" value="GTP-CH-I_C/QueF"/>
</dbReference>
<evidence type="ECO:0000259" key="8">
    <source>
        <dbReference type="SMART" id="SM00905"/>
    </source>
</evidence>
<evidence type="ECO:0000256" key="6">
    <source>
        <dbReference type="ARBA" id="ARBA00023239"/>
    </source>
</evidence>
<keyword evidence="10" id="KW-1185">Reference proteome</keyword>
<comment type="similarity">
    <text evidence="3">Belongs to the DHNA family.</text>
</comment>
<dbReference type="Pfam" id="PF02152">
    <property type="entry name" value="FolB"/>
    <property type="match status" value="1"/>
</dbReference>
<accession>A0A9N9KZ94</accession>
<dbReference type="AlphaFoldDB" id="A0A9N9KZ94"/>
<dbReference type="GO" id="GO:0005737">
    <property type="term" value="C:cytoplasm"/>
    <property type="evidence" value="ECO:0007669"/>
    <property type="project" value="TreeGrafter"/>
</dbReference>
<comment type="caution">
    <text evidence="9">The sequence shown here is derived from an EMBL/GenBank/DDBJ whole genome shotgun (WGS) entry which is preliminary data.</text>
</comment>
<dbReference type="Gene3D" id="3.30.1130.10">
    <property type="match status" value="2"/>
</dbReference>
<evidence type="ECO:0000256" key="4">
    <source>
        <dbReference type="ARBA" id="ARBA00013043"/>
    </source>
</evidence>
<dbReference type="EMBL" id="CAJVRL010000063">
    <property type="protein sequence ID" value="CAG8955473.1"/>
    <property type="molecule type" value="Genomic_DNA"/>
</dbReference>
<dbReference type="InterPro" id="IPR006157">
    <property type="entry name" value="FolB_dom"/>
</dbReference>
<protein>
    <recommendedName>
        <fullName evidence="4">dihydroneopterin aldolase</fullName>
        <ecNumber evidence="4">4.1.2.25</ecNumber>
    </recommendedName>
    <alternativeName>
        <fullName evidence="7">7,8-dihydroneopterin aldolase</fullName>
    </alternativeName>
</protein>
<dbReference type="InterPro" id="IPR006156">
    <property type="entry name" value="Dihydroneopterin_aldolase"/>
</dbReference>
<comment type="pathway">
    <text evidence="2">Cofactor biosynthesis; tetrahydrofolate biosynthesis; 2-amino-4-hydroxy-6-hydroxymethyl-7,8-dihydropteridine diphosphate from 7,8-dihydroneopterin triphosphate: step 3/4.</text>
</comment>